<reference evidence="1" key="1">
    <citation type="submission" date="2021-10" db="EMBL/GenBank/DDBJ databases">
        <title>Psilocybe cubensis genome.</title>
        <authorList>
            <person name="Mckernan K.J."/>
            <person name="Crawford S."/>
            <person name="Trippe A."/>
            <person name="Kane L.T."/>
            <person name="Mclaughlin S."/>
        </authorList>
    </citation>
    <scope>NUCLEOTIDE SEQUENCE</scope>
    <source>
        <strain evidence="1">MGC-MH-2018</strain>
    </source>
</reference>
<comment type="caution">
    <text evidence="1">The sequence shown here is derived from an EMBL/GenBank/DDBJ whole genome shotgun (WGS) entry which is preliminary data.</text>
</comment>
<keyword evidence="2" id="KW-1185">Reference proteome</keyword>
<evidence type="ECO:0000313" key="1">
    <source>
        <dbReference type="EMBL" id="KAH9477048.1"/>
    </source>
</evidence>
<organism evidence="1 2">
    <name type="scientific">Psilocybe cubensis</name>
    <name type="common">Psychedelic mushroom</name>
    <name type="synonym">Stropharia cubensis</name>
    <dbReference type="NCBI Taxonomy" id="181762"/>
    <lineage>
        <taxon>Eukaryota</taxon>
        <taxon>Fungi</taxon>
        <taxon>Dikarya</taxon>
        <taxon>Basidiomycota</taxon>
        <taxon>Agaricomycotina</taxon>
        <taxon>Agaricomycetes</taxon>
        <taxon>Agaricomycetidae</taxon>
        <taxon>Agaricales</taxon>
        <taxon>Agaricineae</taxon>
        <taxon>Strophariaceae</taxon>
        <taxon>Psilocybe</taxon>
    </lineage>
</organism>
<dbReference type="Proteomes" id="UP000664032">
    <property type="component" value="Unassembled WGS sequence"/>
</dbReference>
<protein>
    <submittedName>
        <fullName evidence="1">Uncharacterized protein</fullName>
    </submittedName>
</protein>
<accession>A0ACB8GMW0</accession>
<dbReference type="EMBL" id="JAFIQS020000010">
    <property type="protein sequence ID" value="KAH9477048.1"/>
    <property type="molecule type" value="Genomic_DNA"/>
</dbReference>
<gene>
    <name evidence="1" type="ORF">JR316_0010964</name>
</gene>
<proteinExistence type="predicted"/>
<evidence type="ECO:0000313" key="2">
    <source>
        <dbReference type="Proteomes" id="UP000664032"/>
    </source>
</evidence>
<name>A0ACB8GMW0_PSICU</name>
<sequence length="108" mass="12597">MGFKKIPDRGLDEEFSNVWEASWSSGAKKQKRGRPRIHKLPAESSSTNLPQTPTYSFQNHEHNILEEEIPHYPRDLTDQQVLDNLRQLDDNRTGEKNDQDDFTYPVSK</sequence>